<evidence type="ECO:0000313" key="7">
    <source>
        <dbReference type="EMBL" id="AWB09903.1"/>
    </source>
</evidence>
<dbReference type="InterPro" id="IPR004089">
    <property type="entry name" value="MCPsignal_dom"/>
</dbReference>
<dbReference type="GO" id="GO:0016020">
    <property type="term" value="C:membrane"/>
    <property type="evidence" value="ECO:0007669"/>
    <property type="project" value="InterPro"/>
</dbReference>
<dbReference type="Pfam" id="PF00672">
    <property type="entry name" value="HAMP"/>
    <property type="match status" value="1"/>
</dbReference>
<dbReference type="PANTHER" id="PTHR32089">
    <property type="entry name" value="METHYL-ACCEPTING CHEMOTAXIS PROTEIN MCPB"/>
    <property type="match status" value="1"/>
</dbReference>
<accession>A0A2R4VZC1</accession>
<feature type="transmembrane region" description="Helical" evidence="4">
    <location>
        <begin position="305"/>
        <end position="327"/>
    </location>
</feature>
<name>A0A2R4VZC1_THEAF</name>
<reference evidence="7 8" key="1">
    <citation type="submission" date="2017-04" db="EMBL/GenBank/DDBJ databases">
        <title>Genomic insights into metabolism of Thermodesulfobium acidiphilum.</title>
        <authorList>
            <person name="Toshchakov S.V."/>
            <person name="Frolov E.N."/>
            <person name="Kublanov I.V."/>
            <person name="Samarov N.I."/>
            <person name="Novikov A."/>
            <person name="Lebedinsky A.V."/>
            <person name="Bonch-Osmolovskaya E.A."/>
            <person name="Chernyh N.A."/>
        </authorList>
    </citation>
    <scope>NUCLEOTIDE SEQUENCE [LARGE SCALE GENOMIC DNA]</scope>
    <source>
        <strain evidence="7 8">3127-1</strain>
    </source>
</reference>
<evidence type="ECO:0000313" key="8">
    <source>
        <dbReference type="Proteomes" id="UP000244792"/>
    </source>
</evidence>
<dbReference type="KEGG" id="taci:TDSAC_0529"/>
<keyword evidence="4" id="KW-0812">Transmembrane</keyword>
<evidence type="ECO:0000259" key="5">
    <source>
        <dbReference type="PROSITE" id="PS50111"/>
    </source>
</evidence>
<evidence type="ECO:0000256" key="3">
    <source>
        <dbReference type="PROSITE-ProRule" id="PRU00284"/>
    </source>
</evidence>
<dbReference type="PROSITE" id="PS50111">
    <property type="entry name" value="CHEMOTAXIS_TRANSDUC_2"/>
    <property type="match status" value="1"/>
</dbReference>
<keyword evidence="4" id="KW-0472">Membrane</keyword>
<evidence type="ECO:0000259" key="6">
    <source>
        <dbReference type="PROSITE" id="PS50885"/>
    </source>
</evidence>
<gene>
    <name evidence="7" type="ORF">TDSAC_0529</name>
</gene>
<evidence type="ECO:0000256" key="2">
    <source>
        <dbReference type="ARBA" id="ARBA00029447"/>
    </source>
</evidence>
<dbReference type="OrthoDB" id="13222at2"/>
<organism evidence="7 8">
    <name type="scientific">Thermodesulfobium acidiphilum</name>
    <dbReference type="NCBI Taxonomy" id="1794699"/>
    <lineage>
        <taxon>Bacteria</taxon>
        <taxon>Pseudomonadati</taxon>
        <taxon>Thermodesulfobiota</taxon>
        <taxon>Thermodesulfobiia</taxon>
        <taxon>Thermodesulfobiales</taxon>
        <taxon>Thermodesulfobiaceae</taxon>
        <taxon>Thermodesulfobium</taxon>
    </lineage>
</organism>
<sequence>MKIFRTFLNAALRKKMGIMVLLSFFVFGLLLSGGGLIQIYNFSNEILSNDIANASKGLNLFLDSKITDSKRIALILSTERDLVNDIKNKDFASLSSFIEKISQLYPGSYVTVTDSDGRVIARSNAPAERGDNLSDLPEIASALSGKVESGIAKGHTTGLSVRSGAPIRDEKGKIIGAISTGFKIAGIKDIPVQIKDTLGVEVAFFDGEKMVSTSIKNEELPYFDKFFKSSIYDPVLKDGKTVDYGNPRNISEMYNFIKEILFGKPYFAYYYPLEDVNGKILGMYFIAKDTSFYNNMLKRFTIMQFALNILAIVIGIILLLLSMEFFFMRPIGLLVKDIKRVASGDLSQPLNPVYNDELGVVVRAVESIRSNFINVIGKINYAIKDLANASNNLLSVSSSLTTSSSDVSKLSEINAKGAENLSTIASKLNEDKDILLKSIQGISKGVEDQAIAASSIAQNINRIARSIEDFTNKLEDVSSNLLAVDTKFKEMEKSILEKRSVVGAAIDMASNINTISDGIKEISEKMRMSLIPIQTIANQIQLWSSNVIIETSKLGEQGKAFGVIIDEIRNLSEKLLYTTNEISSNLNERLFNSDNFDLNFEKYIEGIKDLRNYFSEIEDFVKTLKDNISNLYQKFEKIKGEALGIISSKDIKNIETSLANLAALAEEDLSNVHELNRASIGVQKAIENLVGISKDTVSSTKDISERADKQLNEAGKLEEVSSNIKIKSNELEDEVRKFKI</sequence>
<dbReference type="Gene3D" id="1.10.287.950">
    <property type="entry name" value="Methyl-accepting chemotaxis protein"/>
    <property type="match status" value="1"/>
</dbReference>
<dbReference type="PROSITE" id="PS50885">
    <property type="entry name" value="HAMP"/>
    <property type="match status" value="1"/>
</dbReference>
<dbReference type="RefSeq" id="WP_108308739.1">
    <property type="nucleotide sequence ID" value="NZ_CP020921.1"/>
</dbReference>
<keyword evidence="8" id="KW-1185">Reference proteome</keyword>
<dbReference type="SUPFAM" id="SSF103190">
    <property type="entry name" value="Sensory domain-like"/>
    <property type="match status" value="1"/>
</dbReference>
<dbReference type="AlphaFoldDB" id="A0A2R4VZC1"/>
<dbReference type="Pfam" id="PF14827">
    <property type="entry name" value="dCache_3"/>
    <property type="match status" value="1"/>
</dbReference>
<keyword evidence="4" id="KW-1133">Transmembrane helix</keyword>
<dbReference type="Pfam" id="PF00015">
    <property type="entry name" value="MCPsignal"/>
    <property type="match status" value="1"/>
</dbReference>
<dbReference type="InterPro" id="IPR003660">
    <property type="entry name" value="HAMP_dom"/>
</dbReference>
<proteinExistence type="inferred from homology"/>
<dbReference type="GO" id="GO:0007165">
    <property type="term" value="P:signal transduction"/>
    <property type="evidence" value="ECO:0007669"/>
    <property type="project" value="UniProtKB-KW"/>
</dbReference>
<evidence type="ECO:0000256" key="4">
    <source>
        <dbReference type="SAM" id="Phobius"/>
    </source>
</evidence>
<dbReference type="EMBL" id="CP020921">
    <property type="protein sequence ID" value="AWB09903.1"/>
    <property type="molecule type" value="Genomic_DNA"/>
</dbReference>
<comment type="similarity">
    <text evidence="2">Belongs to the methyl-accepting chemotaxis (MCP) protein family.</text>
</comment>
<dbReference type="Proteomes" id="UP000244792">
    <property type="component" value="Chromosome"/>
</dbReference>
<dbReference type="Gene3D" id="3.30.450.20">
    <property type="entry name" value="PAS domain"/>
    <property type="match status" value="1"/>
</dbReference>
<keyword evidence="1 3" id="KW-0807">Transducer</keyword>
<feature type="domain" description="Methyl-accepting transducer" evidence="5">
    <location>
        <begin position="424"/>
        <end position="676"/>
    </location>
</feature>
<dbReference type="InterPro" id="IPR029150">
    <property type="entry name" value="dCache_3"/>
</dbReference>
<evidence type="ECO:0000256" key="1">
    <source>
        <dbReference type="ARBA" id="ARBA00023224"/>
    </source>
</evidence>
<dbReference type="SUPFAM" id="SSF58104">
    <property type="entry name" value="Methyl-accepting chemotaxis protein (MCP) signaling domain"/>
    <property type="match status" value="1"/>
</dbReference>
<protein>
    <submittedName>
        <fullName evidence="7">Methyl-accepting chemotaxis protein</fullName>
    </submittedName>
</protein>
<dbReference type="InterPro" id="IPR029151">
    <property type="entry name" value="Sensor-like_sf"/>
</dbReference>
<feature type="domain" description="HAMP" evidence="6">
    <location>
        <begin position="325"/>
        <end position="377"/>
    </location>
</feature>
<dbReference type="PANTHER" id="PTHR32089:SF112">
    <property type="entry name" value="LYSOZYME-LIKE PROTEIN-RELATED"/>
    <property type="match status" value="1"/>
</dbReference>
<dbReference type="Gene3D" id="6.10.340.10">
    <property type="match status" value="1"/>
</dbReference>
<dbReference type="CDD" id="cd06225">
    <property type="entry name" value="HAMP"/>
    <property type="match status" value="1"/>
</dbReference>